<keyword evidence="2" id="KW-1185">Reference proteome</keyword>
<evidence type="ECO:0000313" key="2">
    <source>
        <dbReference type="Proteomes" id="UP001300745"/>
    </source>
</evidence>
<dbReference type="Pfam" id="PF02575">
    <property type="entry name" value="YbaB_DNA_bd"/>
    <property type="match status" value="1"/>
</dbReference>
<dbReference type="EMBL" id="JAPJDO010000012">
    <property type="protein sequence ID" value="MCX2938228.1"/>
    <property type="molecule type" value="Genomic_DNA"/>
</dbReference>
<dbReference type="RefSeq" id="WP_265997832.1">
    <property type="nucleotide sequence ID" value="NZ_JAPJDN010000012.1"/>
</dbReference>
<dbReference type="Gene3D" id="3.30.1310.10">
    <property type="entry name" value="Nucleoid-associated protein YbaB-like domain"/>
    <property type="match status" value="1"/>
</dbReference>
<dbReference type="InterPro" id="IPR004401">
    <property type="entry name" value="YbaB/EbfC"/>
</dbReference>
<comment type="caution">
    <text evidence="1">The sequence shown here is derived from an EMBL/GenBank/DDBJ whole genome shotgun (WGS) entry which is preliminary data.</text>
</comment>
<dbReference type="Proteomes" id="UP001300745">
    <property type="component" value="Unassembled WGS sequence"/>
</dbReference>
<evidence type="ECO:0000313" key="1">
    <source>
        <dbReference type="EMBL" id="MCX2938228.1"/>
    </source>
</evidence>
<organism evidence="1 2">
    <name type="scientific">Mycobacterium pinniadriaticum</name>
    <dbReference type="NCBI Taxonomy" id="2994102"/>
    <lineage>
        <taxon>Bacteria</taxon>
        <taxon>Bacillati</taxon>
        <taxon>Actinomycetota</taxon>
        <taxon>Actinomycetes</taxon>
        <taxon>Mycobacteriales</taxon>
        <taxon>Mycobacteriaceae</taxon>
        <taxon>Mycobacterium</taxon>
    </lineage>
</organism>
<proteinExistence type="predicted"/>
<gene>
    <name evidence="1" type="ORF">ORI27_16085</name>
</gene>
<protein>
    <submittedName>
        <fullName evidence="1">YbaB/EbfC family nucleoid-associated protein</fullName>
    </submittedName>
</protein>
<dbReference type="InterPro" id="IPR036894">
    <property type="entry name" value="YbaB-like_sf"/>
</dbReference>
<reference evidence="1 2" key="1">
    <citation type="submission" date="2022-11" db="EMBL/GenBank/DDBJ databases">
        <title>Mycobacterium sp. nov.</title>
        <authorList>
            <person name="Papic B."/>
            <person name="Spicic S."/>
            <person name="Duvnjak S."/>
        </authorList>
    </citation>
    <scope>NUCLEOTIDE SEQUENCE [LARGE SCALE GENOMIC DNA]</scope>
    <source>
        <strain evidence="1 2">CVI_P4</strain>
    </source>
</reference>
<accession>A0ABT3SFF9</accession>
<name>A0ABT3SFF9_9MYCO</name>
<sequence>MAAFEYPGYEADVALSKQVLERMERLSKALQKLQNGWDSIVIDASGGDGDVELSVDHKGRLISLSLAEGCTQRYTNLALEELINATLRDAVAAAAEEDLAIDESLDIEDAVVDTV</sequence>
<dbReference type="SUPFAM" id="SSF82607">
    <property type="entry name" value="YbaB-like"/>
    <property type="match status" value="1"/>
</dbReference>